<dbReference type="SUPFAM" id="SSF46689">
    <property type="entry name" value="Homeodomain-like"/>
    <property type="match status" value="1"/>
</dbReference>
<dbReference type="InterPro" id="IPR001347">
    <property type="entry name" value="SIS_dom"/>
</dbReference>
<evidence type="ECO:0000259" key="5">
    <source>
        <dbReference type="PROSITE" id="PS51464"/>
    </source>
</evidence>
<evidence type="ECO:0000313" key="6">
    <source>
        <dbReference type="EMBL" id="AFC28344.1"/>
    </source>
</evidence>
<organism evidence="6 7">
    <name type="scientific">Paenibacillus mucilaginosus 3016</name>
    <dbReference type="NCBI Taxonomy" id="1116391"/>
    <lineage>
        <taxon>Bacteria</taxon>
        <taxon>Bacillati</taxon>
        <taxon>Bacillota</taxon>
        <taxon>Bacilli</taxon>
        <taxon>Bacillales</taxon>
        <taxon>Paenibacillaceae</taxon>
        <taxon>Paenibacillus</taxon>
    </lineage>
</organism>
<dbReference type="Pfam" id="PF01418">
    <property type="entry name" value="HTH_6"/>
    <property type="match status" value="1"/>
</dbReference>
<keyword evidence="2" id="KW-0238">DNA-binding</keyword>
<keyword evidence="7" id="KW-1185">Reference proteome</keyword>
<dbReference type="PROSITE" id="PS51071">
    <property type="entry name" value="HTH_RPIR"/>
    <property type="match status" value="1"/>
</dbReference>
<dbReference type="InterPro" id="IPR036388">
    <property type="entry name" value="WH-like_DNA-bd_sf"/>
</dbReference>
<dbReference type="Gene3D" id="3.40.50.10490">
    <property type="entry name" value="Glucose-6-phosphate isomerase like protein, domain 1"/>
    <property type="match status" value="1"/>
</dbReference>
<dbReference type="AlphaFoldDB" id="H6NEP0"/>
<keyword evidence="1" id="KW-0805">Transcription regulation</keyword>
<dbReference type="PANTHER" id="PTHR30514:SF1">
    <property type="entry name" value="HTH-TYPE TRANSCRIPTIONAL REGULATOR HEXR-RELATED"/>
    <property type="match status" value="1"/>
</dbReference>
<feature type="domain" description="SIS" evidence="5">
    <location>
        <begin position="124"/>
        <end position="264"/>
    </location>
</feature>
<name>H6NEP0_9BACL</name>
<protein>
    <submittedName>
        <fullName evidence="6">YbbH</fullName>
    </submittedName>
</protein>
<evidence type="ECO:0000259" key="4">
    <source>
        <dbReference type="PROSITE" id="PS51071"/>
    </source>
</evidence>
<reference evidence="6 7" key="1">
    <citation type="journal article" date="2012" name="J. Bacteriol.">
        <title>Complete Genome Sequence of Paenibacillus mucilaginosus 3016, a Bacterium Functional as Microbial Fertilizer.</title>
        <authorList>
            <person name="Ma M."/>
            <person name="Wang Z."/>
            <person name="Li L."/>
            <person name="Jiang X."/>
            <person name="Guan D."/>
            <person name="Cao F."/>
            <person name="Chen H."/>
            <person name="Wang X."/>
            <person name="Shen D."/>
            <person name="Du B."/>
            <person name="Li J."/>
        </authorList>
    </citation>
    <scope>NUCLEOTIDE SEQUENCE [LARGE SCALE GENOMIC DNA]</scope>
    <source>
        <strain evidence="6 7">3016</strain>
    </source>
</reference>
<feature type="domain" description="HTH rpiR-type" evidence="4">
    <location>
        <begin position="2"/>
        <end position="78"/>
    </location>
</feature>
<dbReference type="CDD" id="cd05013">
    <property type="entry name" value="SIS_RpiR"/>
    <property type="match status" value="1"/>
</dbReference>
<gene>
    <name evidence="6" type="ORF">PM3016_1419</name>
</gene>
<dbReference type="EMBL" id="CP003235">
    <property type="protein sequence ID" value="AFC28344.1"/>
    <property type="molecule type" value="Genomic_DNA"/>
</dbReference>
<evidence type="ECO:0000313" key="7">
    <source>
        <dbReference type="Proteomes" id="UP000007523"/>
    </source>
</evidence>
<proteinExistence type="predicted"/>
<dbReference type="InterPro" id="IPR000281">
    <property type="entry name" value="HTH_RpiR"/>
</dbReference>
<dbReference type="GO" id="GO:0003700">
    <property type="term" value="F:DNA-binding transcription factor activity"/>
    <property type="evidence" value="ECO:0007669"/>
    <property type="project" value="InterPro"/>
</dbReference>
<sequence length="286" mass="31822">MSSILQSIRDRQHAMHRQEQTLAQFLLDHPHEAVHLSITELAGRSGTSTATVSRFCRNLLFKGYSDFRMKLAAELVLPPPGKPSYQDIVAGNSLPSIVEAIEKNHLRSISDTTRQLDLQELQRAVDALQSARRIDLYGVATSGVVALDFHQKLVRIGRMAQHYSDSHMQITSASSLTPEDVAFAFSYSGETVETYDALLCAKERGAVTISLTKFGANRISSAADIRLFASTLEEGMRRGDMASRIAQLHVVDILFTALVSAGFEDYVPQLEHSFQQVRKFRNEKGR</sequence>
<dbReference type="RefSeq" id="WP_014368949.1">
    <property type="nucleotide sequence ID" value="NC_016935.1"/>
</dbReference>
<dbReference type="GO" id="GO:0003677">
    <property type="term" value="F:DNA binding"/>
    <property type="evidence" value="ECO:0007669"/>
    <property type="project" value="UniProtKB-KW"/>
</dbReference>
<dbReference type="PANTHER" id="PTHR30514">
    <property type="entry name" value="GLUCOKINASE"/>
    <property type="match status" value="1"/>
</dbReference>
<dbReference type="InterPro" id="IPR035472">
    <property type="entry name" value="RpiR-like_SIS"/>
</dbReference>
<dbReference type="Pfam" id="PF01380">
    <property type="entry name" value="SIS"/>
    <property type="match status" value="1"/>
</dbReference>
<dbReference type="Gene3D" id="1.10.10.10">
    <property type="entry name" value="Winged helix-like DNA-binding domain superfamily/Winged helix DNA-binding domain"/>
    <property type="match status" value="1"/>
</dbReference>
<dbReference type="InterPro" id="IPR009057">
    <property type="entry name" value="Homeodomain-like_sf"/>
</dbReference>
<keyword evidence="3" id="KW-0804">Transcription</keyword>
<evidence type="ECO:0000256" key="2">
    <source>
        <dbReference type="ARBA" id="ARBA00023125"/>
    </source>
</evidence>
<accession>H6NEP0</accession>
<dbReference type="STRING" id="1116391.PM3016_1419"/>
<dbReference type="HOGENOM" id="CLU_055769_0_0_9"/>
<dbReference type="KEGG" id="pmq:PM3016_1419"/>
<dbReference type="InterPro" id="IPR046348">
    <property type="entry name" value="SIS_dom_sf"/>
</dbReference>
<evidence type="ECO:0000256" key="1">
    <source>
        <dbReference type="ARBA" id="ARBA00023015"/>
    </source>
</evidence>
<dbReference type="Proteomes" id="UP000007523">
    <property type="component" value="Chromosome"/>
</dbReference>
<dbReference type="PROSITE" id="PS51464">
    <property type="entry name" value="SIS"/>
    <property type="match status" value="1"/>
</dbReference>
<evidence type="ECO:0000256" key="3">
    <source>
        <dbReference type="ARBA" id="ARBA00023163"/>
    </source>
</evidence>
<dbReference type="InterPro" id="IPR047640">
    <property type="entry name" value="RpiR-like"/>
</dbReference>
<dbReference type="SUPFAM" id="SSF53697">
    <property type="entry name" value="SIS domain"/>
    <property type="match status" value="1"/>
</dbReference>
<dbReference type="GO" id="GO:0097367">
    <property type="term" value="F:carbohydrate derivative binding"/>
    <property type="evidence" value="ECO:0007669"/>
    <property type="project" value="InterPro"/>
</dbReference>
<dbReference type="GO" id="GO:1901135">
    <property type="term" value="P:carbohydrate derivative metabolic process"/>
    <property type="evidence" value="ECO:0007669"/>
    <property type="project" value="InterPro"/>
</dbReference>